<evidence type="ECO:0000256" key="1">
    <source>
        <dbReference type="SAM" id="SignalP"/>
    </source>
</evidence>
<evidence type="ECO:0000313" key="2">
    <source>
        <dbReference type="EMBL" id="TMP85671.1"/>
    </source>
</evidence>
<dbReference type="Pfam" id="PF07383">
    <property type="entry name" value="DUF1496"/>
    <property type="match status" value="1"/>
</dbReference>
<accession>A0A5S3Z0X5</accession>
<reference evidence="3" key="2">
    <citation type="submission" date="2019-06" db="EMBL/GenBank/DDBJ databases">
        <title>Co-occurence of chitin degradation, pigmentation and bioactivity in marine Pseudoalteromonas.</title>
        <authorList>
            <person name="Sonnenschein E.C."/>
            <person name="Bech P.K."/>
        </authorList>
    </citation>
    <scope>NUCLEOTIDE SEQUENCE [LARGE SCALE GENOMIC DNA]</scope>
    <source>
        <strain evidence="3">S2897</strain>
    </source>
</reference>
<organism evidence="2 3">
    <name type="scientific">Pseudoalteromonas ruthenica</name>
    <dbReference type="NCBI Taxonomy" id="151081"/>
    <lineage>
        <taxon>Bacteria</taxon>
        <taxon>Pseudomonadati</taxon>
        <taxon>Pseudomonadota</taxon>
        <taxon>Gammaproteobacteria</taxon>
        <taxon>Alteromonadales</taxon>
        <taxon>Pseudoalteromonadaceae</taxon>
        <taxon>Pseudoalteromonas</taxon>
    </lineage>
</organism>
<protein>
    <submittedName>
        <fullName evidence="2">DUF1496 domain-containing protein</fullName>
    </submittedName>
</protein>
<comment type="caution">
    <text evidence="2">The sequence shown here is derived from an EMBL/GenBank/DDBJ whole genome shotgun (WGS) entry which is preliminary data.</text>
</comment>
<dbReference type="InterPro" id="IPR009971">
    <property type="entry name" value="DUF1496"/>
</dbReference>
<reference evidence="2 3" key="1">
    <citation type="submission" date="2017-12" db="EMBL/GenBank/DDBJ databases">
        <authorList>
            <person name="Paulsen S."/>
            <person name="Gram L.K."/>
        </authorList>
    </citation>
    <scope>NUCLEOTIDE SEQUENCE [LARGE SCALE GENOMIC DNA]</scope>
    <source>
        <strain evidence="2 3">S2897</strain>
    </source>
</reference>
<proteinExistence type="predicted"/>
<dbReference type="Proteomes" id="UP000305874">
    <property type="component" value="Unassembled WGS sequence"/>
</dbReference>
<sequence>MRTALVVLITLMFAPQGVADTKKTKTHVWVDAQHTSVCWYEERRYSEGAVIDMFGAPKICARKYPNQDNGALIWRAVDKQGHPVYPEQQGKIRVH</sequence>
<dbReference type="EMBL" id="PNCG01000021">
    <property type="protein sequence ID" value="TMP85671.1"/>
    <property type="molecule type" value="Genomic_DNA"/>
</dbReference>
<dbReference type="AlphaFoldDB" id="A0A5S3Z0X5"/>
<keyword evidence="1" id="KW-0732">Signal</keyword>
<dbReference type="RefSeq" id="WP_138548963.1">
    <property type="nucleotide sequence ID" value="NZ_PNCG01000021.1"/>
</dbReference>
<evidence type="ECO:0000313" key="3">
    <source>
        <dbReference type="Proteomes" id="UP000305874"/>
    </source>
</evidence>
<feature type="signal peptide" evidence="1">
    <location>
        <begin position="1"/>
        <end position="19"/>
    </location>
</feature>
<feature type="chain" id="PRO_5024389380" evidence="1">
    <location>
        <begin position="20"/>
        <end position="95"/>
    </location>
</feature>
<name>A0A5S3Z0X5_9GAMM</name>
<gene>
    <name evidence="2" type="ORF">CWC05_17310</name>
</gene>